<dbReference type="Gene3D" id="3.40.630.30">
    <property type="match status" value="1"/>
</dbReference>
<dbReference type="HOGENOM" id="CLU_018095_0_0_11"/>
<keyword evidence="2" id="KW-1185">Reference proteome</keyword>
<organism evidence="1 2">
    <name type="scientific">Stackebrandtia nassauensis (strain DSM 44728 / CIP 108903 / NRRL B-16338 / NBRC 102104 / LLR-40K-21)</name>
    <dbReference type="NCBI Taxonomy" id="446470"/>
    <lineage>
        <taxon>Bacteria</taxon>
        <taxon>Bacillati</taxon>
        <taxon>Actinomycetota</taxon>
        <taxon>Actinomycetes</taxon>
        <taxon>Glycomycetales</taxon>
        <taxon>Glycomycetaceae</taxon>
        <taxon>Stackebrandtia</taxon>
    </lineage>
</organism>
<proteinExistence type="predicted"/>
<evidence type="ECO:0000313" key="2">
    <source>
        <dbReference type="Proteomes" id="UP000000844"/>
    </source>
</evidence>
<protein>
    <submittedName>
        <fullName evidence="1">FkbH like protein</fullName>
    </submittedName>
</protein>
<dbReference type="InterPro" id="IPR010037">
    <property type="entry name" value="FkbH_domain"/>
</dbReference>
<dbReference type="SUPFAM" id="SSF55729">
    <property type="entry name" value="Acyl-CoA N-acyltransferases (Nat)"/>
    <property type="match status" value="1"/>
</dbReference>
<dbReference type="eggNOG" id="COG3882">
    <property type="taxonomic scope" value="Bacteria"/>
</dbReference>
<dbReference type="KEGG" id="sna:Snas_1464"/>
<dbReference type="STRING" id="446470.Snas_1464"/>
<dbReference type="Proteomes" id="UP000000844">
    <property type="component" value="Chromosome"/>
</dbReference>
<dbReference type="NCBIfam" id="TIGR01686">
    <property type="entry name" value="FkbH"/>
    <property type="match status" value="1"/>
</dbReference>
<sequence length="340" mass="37386">MIKCVVWDLDRTLVDGVFLESDDLRPRDGVLAVLRTLHGRGIVNSIASRNPPGSASTVLDGLGLGVSFVYPQFGWGVKSDSIRRIADKLRIGLDTFAFVDDDPYERTEVAAALPEVLVLSPDDIAGALDWPEFSPATVTPEARRRAESYQEAQERERVSREFTGSKEAFQRYCRTEITIRPATTADVPRLAELSRRTSRFNSRTTALSETEFADRLNSSEHTVVCVNLRDRFGDDGIIGGVVVARGSAWEAELVMMSCRAMGRGVIEAVLSWLGGATRAADARFVWVPLRVNERNLPLRLALIAAGYRAEATREGDAIFTHEVSEADGELAAWVKVDTGT</sequence>
<dbReference type="EMBL" id="CP001778">
    <property type="protein sequence ID" value="ADD41168.1"/>
    <property type="molecule type" value="Genomic_DNA"/>
</dbReference>
<reference evidence="1 2" key="1">
    <citation type="journal article" date="2009" name="Stand. Genomic Sci.">
        <title>Complete genome sequence of Stackebrandtia nassauensis type strain (LLR-40K-21).</title>
        <authorList>
            <person name="Munk C."/>
            <person name="Lapidus A."/>
            <person name="Copeland A."/>
            <person name="Jando M."/>
            <person name="Mayilraj S."/>
            <person name="Glavina Del Rio T."/>
            <person name="Nolan M."/>
            <person name="Chen F."/>
            <person name="Lucas S."/>
            <person name="Tice H."/>
            <person name="Cheng J.F."/>
            <person name="Han C."/>
            <person name="Detter J.C."/>
            <person name="Bruce D."/>
            <person name="Goodwin L."/>
            <person name="Chain P."/>
            <person name="Pitluck S."/>
            <person name="Goker M."/>
            <person name="Ovchinikova G."/>
            <person name="Pati A."/>
            <person name="Ivanova N."/>
            <person name="Mavromatis K."/>
            <person name="Chen A."/>
            <person name="Palaniappan K."/>
            <person name="Land M."/>
            <person name="Hauser L."/>
            <person name="Chang Y.J."/>
            <person name="Jeffries C.D."/>
            <person name="Bristow J."/>
            <person name="Eisen J.A."/>
            <person name="Markowitz V."/>
            <person name="Hugenholtz P."/>
            <person name="Kyrpides N.C."/>
            <person name="Klenk H.P."/>
        </authorList>
    </citation>
    <scope>NUCLEOTIDE SEQUENCE [LARGE SCALE GENOMIC DNA]</scope>
    <source>
        <strain evidence="2">DSM 44728 / CIP 108903 / NRRL B-16338 / NBRC 102104 / LLR-40K-21</strain>
    </source>
</reference>
<dbReference type="SUPFAM" id="SSF56784">
    <property type="entry name" value="HAD-like"/>
    <property type="match status" value="1"/>
</dbReference>
<gene>
    <name evidence="1" type="ordered locus">Snas_1464</name>
</gene>
<accession>D3PVB5</accession>
<name>D3PVB5_STANL</name>
<dbReference type="InterPro" id="IPR023214">
    <property type="entry name" value="HAD_sf"/>
</dbReference>
<dbReference type="InterPro" id="IPR036412">
    <property type="entry name" value="HAD-like_sf"/>
</dbReference>
<dbReference type="InterPro" id="IPR016181">
    <property type="entry name" value="Acyl_CoA_acyltransferase"/>
</dbReference>
<dbReference type="AlphaFoldDB" id="D3PVB5"/>
<dbReference type="Gene3D" id="3.40.50.1000">
    <property type="entry name" value="HAD superfamily/HAD-like"/>
    <property type="match status" value="1"/>
</dbReference>
<evidence type="ECO:0000313" key="1">
    <source>
        <dbReference type="EMBL" id="ADD41168.1"/>
    </source>
</evidence>
<dbReference type="RefSeq" id="WP_013016739.1">
    <property type="nucleotide sequence ID" value="NC_013947.1"/>
</dbReference>